<name>A0A3N4KZ92_9PEZI</name>
<dbReference type="EMBL" id="ML119122">
    <property type="protein sequence ID" value="RPB13661.1"/>
    <property type="molecule type" value="Genomic_DNA"/>
</dbReference>
<organism evidence="1 2">
    <name type="scientific">Morchella conica CCBAS932</name>
    <dbReference type="NCBI Taxonomy" id="1392247"/>
    <lineage>
        <taxon>Eukaryota</taxon>
        <taxon>Fungi</taxon>
        <taxon>Dikarya</taxon>
        <taxon>Ascomycota</taxon>
        <taxon>Pezizomycotina</taxon>
        <taxon>Pezizomycetes</taxon>
        <taxon>Pezizales</taxon>
        <taxon>Morchellaceae</taxon>
        <taxon>Morchella</taxon>
    </lineage>
</organism>
<keyword evidence="2" id="KW-1185">Reference proteome</keyword>
<reference evidence="1 2" key="1">
    <citation type="journal article" date="2018" name="Nat. Ecol. Evol.">
        <title>Pezizomycetes genomes reveal the molecular basis of ectomycorrhizal truffle lifestyle.</title>
        <authorList>
            <person name="Murat C."/>
            <person name="Payen T."/>
            <person name="Noel B."/>
            <person name="Kuo A."/>
            <person name="Morin E."/>
            <person name="Chen J."/>
            <person name="Kohler A."/>
            <person name="Krizsan K."/>
            <person name="Balestrini R."/>
            <person name="Da Silva C."/>
            <person name="Montanini B."/>
            <person name="Hainaut M."/>
            <person name="Levati E."/>
            <person name="Barry K.W."/>
            <person name="Belfiori B."/>
            <person name="Cichocki N."/>
            <person name="Clum A."/>
            <person name="Dockter R.B."/>
            <person name="Fauchery L."/>
            <person name="Guy J."/>
            <person name="Iotti M."/>
            <person name="Le Tacon F."/>
            <person name="Lindquist E.A."/>
            <person name="Lipzen A."/>
            <person name="Malagnac F."/>
            <person name="Mello A."/>
            <person name="Molinier V."/>
            <person name="Miyauchi S."/>
            <person name="Poulain J."/>
            <person name="Riccioni C."/>
            <person name="Rubini A."/>
            <person name="Sitrit Y."/>
            <person name="Splivallo R."/>
            <person name="Traeger S."/>
            <person name="Wang M."/>
            <person name="Zifcakova L."/>
            <person name="Wipf D."/>
            <person name="Zambonelli A."/>
            <person name="Paolocci F."/>
            <person name="Nowrousian M."/>
            <person name="Ottonello S."/>
            <person name="Baldrian P."/>
            <person name="Spatafora J.W."/>
            <person name="Henrissat B."/>
            <person name="Nagy L.G."/>
            <person name="Aury J.M."/>
            <person name="Wincker P."/>
            <person name="Grigoriev I.V."/>
            <person name="Bonfante P."/>
            <person name="Martin F.M."/>
        </authorList>
    </citation>
    <scope>NUCLEOTIDE SEQUENCE [LARGE SCALE GENOMIC DNA]</scope>
    <source>
        <strain evidence="1 2">CCBAS932</strain>
    </source>
</reference>
<gene>
    <name evidence="1" type="ORF">P167DRAFT_107259</name>
</gene>
<dbReference type="Proteomes" id="UP000277580">
    <property type="component" value="Unassembled WGS sequence"/>
</dbReference>
<dbReference type="InParanoid" id="A0A3N4KZ92"/>
<dbReference type="AlphaFoldDB" id="A0A3N4KZ92"/>
<accession>A0A3N4KZ92</accession>
<evidence type="ECO:0000313" key="1">
    <source>
        <dbReference type="EMBL" id="RPB13661.1"/>
    </source>
</evidence>
<protein>
    <submittedName>
        <fullName evidence="1">Uncharacterized protein</fullName>
    </submittedName>
</protein>
<sequence>MDSKFPLVGGVFLEDIARDYAKEFSDIDQLNLPSLSIIDAHDKDFRDLFDDDQWKQIVDESPPIPQLPCSLADHITSYTKCATTDDCIETAYSTESGWDKSTSEYSDKRWIDNVMEHTLFLLTQTSNLLDYRGLKEGVWDSLYAHVMDACILRLARLGLFMQRKEIILAAHTSDPNPFISPYVRYDGIVQTRWQYHSHHLEYAVVEVSSSSDSKTSNEGKRDKDLTKLLAGCRAILNNLKKIVDYDPETVKKLVVVGVLHEGRFTQVLYMSCVGHNMFYLRSGELRPFPENVESIHKACDLLTIIWKVKAVIRDCHSTVTKYLDQKKKSQAIDRRAVDFL</sequence>
<dbReference type="OrthoDB" id="3464356at2759"/>
<evidence type="ECO:0000313" key="2">
    <source>
        <dbReference type="Proteomes" id="UP000277580"/>
    </source>
</evidence>
<proteinExistence type="predicted"/>